<feature type="compositionally biased region" description="Low complexity" evidence="1">
    <location>
        <begin position="37"/>
        <end position="52"/>
    </location>
</feature>
<sequence length="903" mass="95676">MSSLSILPTPARTTFPSRLCGWAEARDRGPSACATPARGAGRPVGGVPAVGRRGSRGGARRRRGGRASVAVMAVRERAAAAMAALERRVPSLDDFAGQSWSSWVERADLPAADGGTWPWRPFGVTAGTAPQKKFASARWRRRPHGAVSDDTCSLETSPPLHPLLLSLLLALDGLCKARMHTPLTPCTPTSGAELEDSNKNGKKKLDAMTLIKEDMSIFGHCPAHDEFYLVVCNHCSQVVKPQAFQKHCERRHGPLSKLYARAQASATSQKCHAVNGQGPACGGQGPAKASSKEKVQGGRGRANHPPEKAQKDNLCLFVPVVNLEKISSLPKPDGQGIRVNPKPLTPHSTFLGPPSGLTKDAPGKTPPAPSSKELPSKGNNDSVLIEGPSPQAESGSPPEKEPSVARLQPKAHKKMARKECDLNRQCGVVNPETKKICTRLLTCKIHSVHQRREVQGRAKDFDVLVAELKANSRKGESPKEKSPGRKDLGPERLSQELPSSAQAAAALPGSTFTARAKQTYPYCTLPRSRVSSESELDEEGPCGGDRDPGLFPFPLPRGGAQASSEESEEEVAPDDFHHVPDCHYATRPPRPQAFCTFGSRLVSPGCYVFSRRLDRFCSALSSMLERHLSSHMWKKIPPAAEPPSHLLVSPPPVPLSPSSAGTCPRLSGPGHRPPFPPSAPITKDNPAPGYPAGSPSVGAACSQAECMGGSQAITSPLPANTPSPSFSKLPPSKASKLSKGKDGTDVEAPSRKRKLSPGPAAFKRTCILDPPGKGKPTGCRALPAKTKPALGIGLNGAVGPRVKRAGPLDCRASPHAPPAPVKASQLENRGGAGHPAKALQPNCLSEEEAKKRKNLATYCRPVKAKHCPAGPPAADAACSVRRKKPSPALGFEEKCTTLKSKAH</sequence>
<dbReference type="STRING" id="9305.ENSSHAP00000021471"/>
<feature type="region of interest" description="Disordered" evidence="1">
    <location>
        <begin position="471"/>
        <end position="506"/>
    </location>
</feature>
<dbReference type="HOGENOM" id="CLU_019888_1_0_1"/>
<evidence type="ECO:0000313" key="3">
    <source>
        <dbReference type="Ensembl" id="ENSSHAP00000021471.2"/>
    </source>
</evidence>
<feature type="compositionally biased region" description="Basic and acidic residues" evidence="1">
    <location>
        <begin position="739"/>
        <end position="750"/>
    </location>
</feature>
<dbReference type="AlphaFoldDB" id="G3X1B6"/>
<dbReference type="PANTHER" id="PTHR15117:SF5">
    <property type="entry name" value="ATAXIN-7-LIKE PROTEIN 2"/>
    <property type="match status" value="1"/>
</dbReference>
<gene>
    <name evidence="3" type="primary">ATXN7L2</name>
</gene>
<dbReference type="InterPro" id="IPR013243">
    <property type="entry name" value="SCA7_dom"/>
</dbReference>
<reference evidence="3" key="3">
    <citation type="submission" date="2025-09" db="UniProtKB">
        <authorList>
            <consortium name="Ensembl"/>
        </authorList>
    </citation>
    <scope>IDENTIFICATION</scope>
</reference>
<accession>G3X1B6</accession>
<dbReference type="InParanoid" id="G3X1B6"/>
<feature type="region of interest" description="Disordered" evidence="1">
    <location>
        <begin position="805"/>
        <end position="839"/>
    </location>
</feature>
<feature type="compositionally biased region" description="Low complexity" evidence="1">
    <location>
        <begin position="549"/>
        <end position="558"/>
    </location>
</feature>
<dbReference type="Pfam" id="PF08313">
    <property type="entry name" value="SCA7"/>
    <property type="match status" value="1"/>
</dbReference>
<feature type="compositionally biased region" description="Basic residues" evidence="1">
    <location>
        <begin position="53"/>
        <end position="64"/>
    </location>
</feature>
<dbReference type="Proteomes" id="UP000007648">
    <property type="component" value="Unassembled WGS sequence"/>
</dbReference>
<dbReference type="GeneTree" id="ENSGT00940000159736"/>
<organism evidence="3 4">
    <name type="scientific">Sarcophilus harrisii</name>
    <name type="common">Tasmanian devil</name>
    <name type="synonym">Sarcophilus laniarius</name>
    <dbReference type="NCBI Taxonomy" id="9305"/>
    <lineage>
        <taxon>Eukaryota</taxon>
        <taxon>Metazoa</taxon>
        <taxon>Chordata</taxon>
        <taxon>Craniata</taxon>
        <taxon>Vertebrata</taxon>
        <taxon>Euteleostomi</taxon>
        <taxon>Mammalia</taxon>
        <taxon>Metatheria</taxon>
        <taxon>Dasyuromorphia</taxon>
        <taxon>Dasyuridae</taxon>
        <taxon>Sarcophilus</taxon>
    </lineage>
</organism>
<feature type="compositionally biased region" description="Basic and acidic residues" evidence="1">
    <location>
        <begin position="473"/>
        <end position="494"/>
    </location>
</feature>
<dbReference type="eggNOG" id="ENOG502QVN4">
    <property type="taxonomic scope" value="Eukaryota"/>
</dbReference>
<feature type="compositionally biased region" description="Low complexity" evidence="1">
    <location>
        <begin position="722"/>
        <end position="737"/>
    </location>
</feature>
<dbReference type="PANTHER" id="PTHR15117">
    <property type="entry name" value="ATAXIN 7 RELATED"/>
    <property type="match status" value="1"/>
</dbReference>
<feature type="region of interest" description="Disordered" evidence="1">
    <location>
        <begin position="712"/>
        <end position="784"/>
    </location>
</feature>
<feature type="region of interest" description="Disordered" evidence="1">
    <location>
        <begin position="271"/>
        <end position="311"/>
    </location>
</feature>
<feature type="region of interest" description="Disordered" evidence="1">
    <location>
        <begin position="651"/>
        <end position="694"/>
    </location>
</feature>
<reference evidence="3 4" key="1">
    <citation type="journal article" date="2011" name="Proc. Natl. Acad. Sci. U.S.A.">
        <title>Genetic diversity and population structure of the endangered marsupial Sarcophilus harrisii (Tasmanian devil).</title>
        <authorList>
            <person name="Miller W."/>
            <person name="Hayes V.M."/>
            <person name="Ratan A."/>
            <person name="Petersen D.C."/>
            <person name="Wittekindt N.E."/>
            <person name="Miller J."/>
            <person name="Walenz B."/>
            <person name="Knight J."/>
            <person name="Qi J."/>
            <person name="Zhao F."/>
            <person name="Wang Q."/>
            <person name="Bedoya-Reina O.C."/>
            <person name="Katiyar N."/>
            <person name="Tomsho L.P."/>
            <person name="Kasson L.M."/>
            <person name="Hardie R.A."/>
            <person name="Woodbridge P."/>
            <person name="Tindall E.A."/>
            <person name="Bertelsen M.F."/>
            <person name="Dixon D."/>
            <person name="Pyecroft S."/>
            <person name="Helgen K.M."/>
            <person name="Lesk A.M."/>
            <person name="Pringle T.H."/>
            <person name="Patterson N."/>
            <person name="Zhang Y."/>
            <person name="Kreiss A."/>
            <person name="Woods G.M."/>
            <person name="Jones M.E."/>
            <person name="Schuster S.C."/>
        </authorList>
    </citation>
    <scope>NUCLEOTIDE SEQUENCE [LARGE SCALE GENOMIC DNA]</scope>
</reference>
<evidence type="ECO:0000256" key="1">
    <source>
        <dbReference type="SAM" id="MobiDB-lite"/>
    </source>
</evidence>
<reference evidence="3" key="2">
    <citation type="submission" date="2025-08" db="UniProtKB">
        <authorList>
            <consortium name="Ensembl"/>
        </authorList>
    </citation>
    <scope>IDENTIFICATION</scope>
</reference>
<protein>
    <submittedName>
        <fullName evidence="3">Ataxin 7 like 2</fullName>
    </submittedName>
</protein>
<evidence type="ECO:0000259" key="2">
    <source>
        <dbReference type="PROSITE" id="PS51505"/>
    </source>
</evidence>
<feature type="compositionally biased region" description="Low complexity" evidence="1">
    <location>
        <begin position="495"/>
        <end position="506"/>
    </location>
</feature>
<dbReference type="Ensembl" id="ENSSHAT00000021644.2">
    <property type="protein sequence ID" value="ENSSHAP00000021471.2"/>
    <property type="gene ID" value="ENSSHAG00000018193.2"/>
</dbReference>
<feature type="region of interest" description="Disordered" evidence="1">
    <location>
        <begin position="31"/>
        <end position="64"/>
    </location>
</feature>
<feature type="domain" description="SCA7" evidence="2">
    <location>
        <begin position="413"/>
        <end position="480"/>
    </location>
</feature>
<dbReference type="InterPro" id="IPR052237">
    <property type="entry name" value="Ataxin-7-like_regulator"/>
</dbReference>
<name>G3X1B6_SARHA</name>
<evidence type="ECO:0000313" key="4">
    <source>
        <dbReference type="Proteomes" id="UP000007648"/>
    </source>
</evidence>
<keyword evidence="4" id="KW-1185">Reference proteome</keyword>
<dbReference type="FunCoup" id="G3X1B6">
    <property type="interactions" value="421"/>
</dbReference>
<feature type="region of interest" description="Disordered" evidence="1">
    <location>
        <begin position="531"/>
        <end position="569"/>
    </location>
</feature>
<feature type="region of interest" description="Disordered" evidence="1">
    <location>
        <begin position="327"/>
        <end position="412"/>
    </location>
</feature>
<dbReference type="PROSITE" id="PS51505">
    <property type="entry name" value="SCA7"/>
    <property type="match status" value="1"/>
</dbReference>
<feature type="region of interest" description="Disordered" evidence="1">
    <location>
        <begin position="883"/>
        <end position="903"/>
    </location>
</feature>
<dbReference type="Gene3D" id="6.10.140.1270">
    <property type="match status" value="1"/>
</dbReference>
<proteinExistence type="predicted"/>